<comment type="caution">
    <text evidence="3">The sequence shown here is derived from an EMBL/GenBank/DDBJ whole genome shotgun (WGS) entry which is preliminary data.</text>
</comment>
<dbReference type="Proteomes" id="UP000283090">
    <property type="component" value="Unassembled WGS sequence"/>
</dbReference>
<protein>
    <submittedName>
        <fullName evidence="3">Uncharacterized protein</fullName>
    </submittedName>
</protein>
<feature type="region of interest" description="Disordered" evidence="1">
    <location>
        <begin position="90"/>
        <end position="143"/>
    </location>
</feature>
<feature type="transmembrane region" description="Helical" evidence="2">
    <location>
        <begin position="48"/>
        <end position="72"/>
    </location>
</feature>
<dbReference type="EMBL" id="SAEB01000006">
    <property type="protein sequence ID" value="RVD84909.1"/>
    <property type="molecule type" value="Genomic_DNA"/>
</dbReference>
<feature type="region of interest" description="Disordered" evidence="1">
    <location>
        <begin position="1"/>
        <end position="22"/>
    </location>
</feature>
<reference evidence="3 4" key="1">
    <citation type="submission" date="2019-01" db="EMBL/GenBank/DDBJ databases">
        <title>Intercellular communication is required for trap formation in the nematode-trapping fungus Duddingtonia flagrans.</title>
        <authorList>
            <person name="Youssar L."/>
            <person name="Wernet V."/>
            <person name="Hensel N."/>
            <person name="Hildebrandt H.-G."/>
            <person name="Fischer R."/>
        </authorList>
    </citation>
    <scope>NUCLEOTIDE SEQUENCE [LARGE SCALE GENOMIC DNA]</scope>
    <source>
        <strain evidence="3 4">CBS H-5679</strain>
    </source>
</reference>
<keyword evidence="4" id="KW-1185">Reference proteome</keyword>
<keyword evidence="2" id="KW-1133">Transmembrane helix</keyword>
<evidence type="ECO:0000313" key="4">
    <source>
        <dbReference type="Proteomes" id="UP000283090"/>
    </source>
</evidence>
<evidence type="ECO:0000313" key="3">
    <source>
        <dbReference type="EMBL" id="RVD84909.1"/>
    </source>
</evidence>
<gene>
    <name evidence="3" type="ORF">DFL_003245</name>
</gene>
<organism evidence="3 4">
    <name type="scientific">Arthrobotrys flagrans</name>
    <name type="common">Nematode-trapping fungus</name>
    <name type="synonym">Trichothecium flagrans</name>
    <dbReference type="NCBI Taxonomy" id="97331"/>
    <lineage>
        <taxon>Eukaryota</taxon>
        <taxon>Fungi</taxon>
        <taxon>Dikarya</taxon>
        <taxon>Ascomycota</taxon>
        <taxon>Pezizomycotina</taxon>
        <taxon>Orbiliomycetes</taxon>
        <taxon>Orbiliales</taxon>
        <taxon>Orbiliaceae</taxon>
        <taxon>Arthrobotrys</taxon>
    </lineage>
</organism>
<evidence type="ECO:0000256" key="1">
    <source>
        <dbReference type="SAM" id="MobiDB-lite"/>
    </source>
</evidence>
<keyword evidence="2" id="KW-0472">Membrane</keyword>
<feature type="compositionally biased region" description="Polar residues" evidence="1">
    <location>
        <begin position="1"/>
        <end position="11"/>
    </location>
</feature>
<dbReference type="OrthoDB" id="5383720at2759"/>
<dbReference type="VEuPathDB" id="FungiDB:DFL_003245"/>
<name>A0A437A191_ARTFL</name>
<proteinExistence type="predicted"/>
<dbReference type="AlphaFoldDB" id="A0A437A191"/>
<evidence type="ECO:0000256" key="2">
    <source>
        <dbReference type="SAM" id="Phobius"/>
    </source>
</evidence>
<feature type="compositionally biased region" description="Low complexity" evidence="1">
    <location>
        <begin position="104"/>
        <end position="127"/>
    </location>
</feature>
<dbReference type="RefSeq" id="XP_067490453.1">
    <property type="nucleotide sequence ID" value="XM_067632156.1"/>
</dbReference>
<keyword evidence="2" id="KW-0812">Transmembrane</keyword>
<dbReference type="GeneID" id="93585556"/>
<accession>A0A437A191</accession>
<sequence>MQPAHNPQLQFPPSDFPYDAGNPSNPAFGGIAYSLQPIKTICGVRRRVFFVILAAVVIALVAGLGAGLGVAVSKNNNNSAAGGASTVTVGASAGSPSTTTGNRPDSTPGSSSATSTPSDDTRSTPTDNITSATPSDGPAPTDATRFPIRAGFWTITFSKYSTSGDLCTFFNALHPVSTVVEPWVFGNVVSGYKASWTQTSSQVVMTEPPTTVTIEGERYSVTGTFSAQAVTNVPAWDFKKSLVPTVFGCEFTGSVHLLFEETGRTSSVDLPDSCTIGSESVPGGSTCSLYWRLIRSKEPL</sequence>